<evidence type="ECO:0000256" key="3">
    <source>
        <dbReference type="ARBA" id="ARBA00022692"/>
    </source>
</evidence>
<dbReference type="SMART" id="SM00191">
    <property type="entry name" value="Int_alpha"/>
    <property type="match status" value="5"/>
</dbReference>
<feature type="chain" id="PRO_5028500454" evidence="13">
    <location>
        <begin position="21"/>
        <end position="1109"/>
    </location>
</feature>
<gene>
    <name evidence="19" type="primary">LOC117648472</name>
</gene>
<keyword evidence="6 13" id="KW-0130">Cell adhesion</keyword>
<dbReference type="Gene3D" id="1.20.5.930">
    <property type="entry name" value="Bicelle-embedded integrin alpha(iib) transmembrane segment"/>
    <property type="match status" value="1"/>
</dbReference>
<evidence type="ECO:0000256" key="7">
    <source>
        <dbReference type="ARBA" id="ARBA00022989"/>
    </source>
</evidence>
<keyword evidence="8 13" id="KW-0401">Integrin</keyword>
<dbReference type="InterPro" id="IPR028994">
    <property type="entry name" value="Integrin_alpha_N"/>
</dbReference>
<dbReference type="Pfam" id="PF08441">
    <property type="entry name" value="Integrin_A_Ig_1"/>
    <property type="match status" value="1"/>
</dbReference>
<feature type="repeat" description="FG-GAP" evidence="12">
    <location>
        <begin position="196"/>
        <end position="248"/>
    </location>
</feature>
<feature type="domain" description="Integrin alpha first immunoglubulin-like" evidence="15">
    <location>
        <begin position="519"/>
        <end position="641"/>
    </location>
</feature>
<comment type="similarity">
    <text evidence="2 13">Belongs to the integrin alpha chain family.</text>
</comment>
<evidence type="ECO:0000256" key="14">
    <source>
        <dbReference type="SAM" id="MobiDB-lite"/>
    </source>
</evidence>
<evidence type="ECO:0000256" key="6">
    <source>
        <dbReference type="ARBA" id="ARBA00022889"/>
    </source>
</evidence>
<organism evidence="19">
    <name type="scientific">Thrips palmi</name>
    <name type="common">Melon thrips</name>
    <dbReference type="NCBI Taxonomy" id="161013"/>
    <lineage>
        <taxon>Eukaryota</taxon>
        <taxon>Metazoa</taxon>
        <taxon>Ecdysozoa</taxon>
        <taxon>Arthropoda</taxon>
        <taxon>Hexapoda</taxon>
        <taxon>Insecta</taxon>
        <taxon>Pterygota</taxon>
        <taxon>Neoptera</taxon>
        <taxon>Paraneoptera</taxon>
        <taxon>Thysanoptera</taxon>
        <taxon>Terebrantia</taxon>
        <taxon>Thripoidea</taxon>
        <taxon>Thripidae</taxon>
        <taxon>Thrips</taxon>
    </lineage>
</organism>
<sequence length="1109" mass="115875">MLAVVAAVLLAVAAPPRAVAFNADANHAVVFDAASEDLLFGYSVALASGQLLVGEPKGSWLTRADLHQPGALHRCAPSLGPSLGPSPGPGGNAWGAPGASPRCTPAVLEGKEDAYIGGQRVQHLKNDSMFASAVVTTSAGMTLVCGPGWKNQMYKNKHYLMNGLCYALTENLSRPYAPLADTKQGAAVPDPSQGPGATKNVFNYAFGEAGFSAHISQDETEVLLGAPGVLQWRGSVIRYRISPVGQLIEKVVTSTETLQDCSYFGYSVTAGRFRVGAPRDQYAAGAPRAALTGKVLLFELADDAAGDAAEMTPLQEVLGEQLGEYFGAAVLAVDVTGDGLADLLVGAPLHTRPERGDEGRVYVYVNDGEGRLRRTEAPLTPTRDVPAHHRHHGEHGDHGPRFGSAIAAAGDVNRDGFNDVWVGAPFEDGGRGAVYLFLGSSTGLRIAAAQRVAARDVHRGLRAFGFSMAAGEDLDGNGYADLAVGAPLSGYAAVLLSRPAARLVPRMTPSSSELPLSATSFVLTACLEYTGPRAEPQAAASVSLWLDGPSGQMDRAALQLAGRQLSRQVHYVQSLALDRRSCTNVTVVIRPDIDDFTIPIDVTMRFNLTDEASRRDRPFCKACPVLDPAAPTTASLKVPFATGCANDAICRPNLSVAVEWRGASLPLVLGSSRQVTLRVLISNAGEPAFLAKLAVTLPAPLGVARMPAACHAPRTEASATTLLLCDVANPLGRHAQATLDVPLDVSAVSLSPDGSAAPVLGVLLNATSAANSLDTRPEDNVLAATLPMAAVVDLDLVGRASPELGLLPQQSGAKPVRFTHTYEVGTEWRFTVHTAGPTAVQAVSLRMLLPAKARLGGSRGRLVTLLQMQVLVDGVRAACAASEATKAEQDDRLAPARPAAVDSEDVQDAEDVQDVDGGLRCGAEAVVCVQLECQLSLQRGSSTRVDLQLRLLTEALLQVVGPSARAVAVHTKGVVVPPRVARLPAGTKVTIARPVQLSTLFMRPSESAPVQPWVVGLSVAAGLLLLMLLTLALAKAGFFGRKKVPLVGEVPPERTAVGAEKAPGPGPADDDTLLATKDAVKDLEDAEVPDNGSDSGMSSTVDAAHANRK</sequence>
<evidence type="ECO:0000256" key="8">
    <source>
        <dbReference type="ARBA" id="ARBA00023037"/>
    </source>
</evidence>
<dbReference type="RefSeq" id="XP_034246868.1">
    <property type="nucleotide sequence ID" value="XM_034390977.1"/>
</dbReference>
<dbReference type="Pfam" id="PF20806">
    <property type="entry name" value="Integrin_A_Ig_3"/>
    <property type="match status" value="1"/>
</dbReference>
<keyword evidence="18" id="KW-1185">Reference proteome</keyword>
<protein>
    <submittedName>
        <fullName evidence="19">Integrin alpha-PS5-like</fullName>
    </submittedName>
</protein>
<dbReference type="InParanoid" id="A0A6P8Z305"/>
<dbReference type="SUPFAM" id="SSF69318">
    <property type="entry name" value="Integrin alpha N-terminal domain"/>
    <property type="match status" value="1"/>
</dbReference>
<comment type="subcellular location">
    <subcellularLocation>
        <location evidence="1 13">Membrane</location>
        <topology evidence="1 13">Single-pass type I membrane protein</topology>
    </subcellularLocation>
</comment>
<evidence type="ECO:0000259" key="16">
    <source>
        <dbReference type="Pfam" id="PF20805"/>
    </source>
</evidence>
<keyword evidence="4 13" id="KW-0732">Signal</keyword>
<dbReference type="Gene3D" id="2.130.10.130">
    <property type="entry name" value="Integrin alpha, N-terminal"/>
    <property type="match status" value="1"/>
</dbReference>
<proteinExistence type="inferred from homology"/>
<feature type="region of interest" description="Disordered" evidence="14">
    <location>
        <begin position="886"/>
        <end position="908"/>
    </location>
</feature>
<keyword evidence="10 13" id="KW-0675">Receptor</keyword>
<dbReference type="Pfam" id="PF01839">
    <property type="entry name" value="FG-GAP"/>
    <property type="match status" value="3"/>
</dbReference>
<dbReference type="InterPro" id="IPR048286">
    <property type="entry name" value="Integrin_alpha_Ig-like_3"/>
</dbReference>
<dbReference type="InterPro" id="IPR048285">
    <property type="entry name" value="Integrin_alpha_Ig-like_2"/>
</dbReference>
<dbReference type="Proteomes" id="UP000515158">
    <property type="component" value="Unplaced"/>
</dbReference>
<keyword evidence="3 13" id="KW-0812">Transmembrane</keyword>
<feature type="region of interest" description="Disordered" evidence="14">
    <location>
        <begin position="375"/>
        <end position="401"/>
    </location>
</feature>
<evidence type="ECO:0000256" key="2">
    <source>
        <dbReference type="ARBA" id="ARBA00008054"/>
    </source>
</evidence>
<keyword evidence="7 13" id="KW-1133">Transmembrane helix</keyword>
<feature type="compositionally biased region" description="Polar residues" evidence="14">
    <location>
        <begin position="1092"/>
        <end position="1101"/>
    </location>
</feature>
<dbReference type="PANTHER" id="PTHR23220:SF83">
    <property type="entry name" value="INTEGRIN ALPHA-PS3-RELATED"/>
    <property type="match status" value="1"/>
</dbReference>
<feature type="repeat" description="FG-GAP" evidence="12">
    <location>
        <begin position="312"/>
        <end position="373"/>
    </location>
</feature>
<keyword evidence="5" id="KW-0677">Repeat</keyword>
<feature type="region of interest" description="Disordered" evidence="14">
    <location>
        <begin position="1055"/>
        <end position="1074"/>
    </location>
</feature>
<dbReference type="GO" id="GO:0033627">
    <property type="term" value="P:cell adhesion mediated by integrin"/>
    <property type="evidence" value="ECO:0007669"/>
    <property type="project" value="TreeGrafter"/>
</dbReference>
<dbReference type="OrthoDB" id="5573735at2759"/>
<dbReference type="InterPro" id="IPR000413">
    <property type="entry name" value="Integrin_alpha"/>
</dbReference>
<dbReference type="Gene3D" id="2.60.40.1510">
    <property type="entry name" value="ntegrin, alpha v. Chain A, domain 3"/>
    <property type="match status" value="1"/>
</dbReference>
<feature type="domain" description="Integrin alpha second immunoglobulin-like" evidence="16">
    <location>
        <begin position="644"/>
        <end position="751"/>
    </location>
</feature>
<dbReference type="InterPro" id="IPR032695">
    <property type="entry name" value="Integrin_dom_sf"/>
</dbReference>
<dbReference type="GO" id="GO:0048513">
    <property type="term" value="P:animal organ development"/>
    <property type="evidence" value="ECO:0007669"/>
    <property type="project" value="UniProtKB-ARBA"/>
</dbReference>
<dbReference type="FunCoup" id="A0A6P8Z305">
    <property type="interactions" value="3"/>
</dbReference>
<dbReference type="Gene3D" id="2.60.40.1530">
    <property type="entry name" value="ntegrin, alpha v. Chain A, domain 4"/>
    <property type="match status" value="1"/>
</dbReference>
<dbReference type="Gene3D" id="2.60.40.1460">
    <property type="entry name" value="Integrin domains. Chain A, domain 2"/>
    <property type="match status" value="1"/>
</dbReference>
<evidence type="ECO:0000259" key="17">
    <source>
        <dbReference type="Pfam" id="PF20806"/>
    </source>
</evidence>
<dbReference type="KEGG" id="tpal:117648472"/>
<feature type="region of interest" description="Disordered" evidence="14">
    <location>
        <begin position="1080"/>
        <end position="1109"/>
    </location>
</feature>
<accession>A0A6P8Z305</accession>
<evidence type="ECO:0000313" key="19">
    <source>
        <dbReference type="RefSeq" id="XP_034246868.1"/>
    </source>
</evidence>
<evidence type="ECO:0000256" key="5">
    <source>
        <dbReference type="ARBA" id="ARBA00022737"/>
    </source>
</evidence>
<dbReference type="InterPro" id="IPR013517">
    <property type="entry name" value="FG-GAP"/>
</dbReference>
<feature type="repeat" description="FG-GAP" evidence="12">
    <location>
        <begin position="450"/>
        <end position="512"/>
    </location>
</feature>
<dbReference type="PRINTS" id="PR01185">
    <property type="entry name" value="INTEGRINA"/>
</dbReference>
<dbReference type="GO" id="GO:0009897">
    <property type="term" value="C:external side of plasma membrane"/>
    <property type="evidence" value="ECO:0007669"/>
    <property type="project" value="TreeGrafter"/>
</dbReference>
<keyword evidence="9 13" id="KW-0472">Membrane</keyword>
<feature type="repeat" description="FG-GAP" evidence="12">
    <location>
        <begin position="388"/>
        <end position="446"/>
    </location>
</feature>
<feature type="signal peptide" evidence="13">
    <location>
        <begin position="1"/>
        <end position="20"/>
    </location>
</feature>
<dbReference type="Pfam" id="PF20805">
    <property type="entry name" value="Integrin_A_Ig_2"/>
    <property type="match status" value="1"/>
</dbReference>
<dbReference type="AlphaFoldDB" id="A0A6P8Z305"/>
<dbReference type="PANTHER" id="PTHR23220">
    <property type="entry name" value="INTEGRIN ALPHA"/>
    <property type="match status" value="1"/>
</dbReference>
<dbReference type="InterPro" id="IPR013519">
    <property type="entry name" value="Int_alpha_beta-p"/>
</dbReference>
<evidence type="ECO:0000256" key="11">
    <source>
        <dbReference type="ARBA" id="ARBA00023180"/>
    </source>
</evidence>
<dbReference type="GO" id="GO:0007229">
    <property type="term" value="P:integrin-mediated signaling pathway"/>
    <property type="evidence" value="ECO:0007669"/>
    <property type="project" value="UniProtKB-KW"/>
</dbReference>
<dbReference type="SUPFAM" id="SSF69179">
    <property type="entry name" value="Integrin domains"/>
    <property type="match status" value="2"/>
</dbReference>
<reference evidence="19" key="1">
    <citation type="submission" date="2025-08" db="UniProtKB">
        <authorList>
            <consortium name="RefSeq"/>
        </authorList>
    </citation>
    <scope>IDENTIFICATION</scope>
    <source>
        <tissue evidence="19">Total insect</tissue>
    </source>
</reference>
<dbReference type="GO" id="GO:0007160">
    <property type="term" value="P:cell-matrix adhesion"/>
    <property type="evidence" value="ECO:0007669"/>
    <property type="project" value="TreeGrafter"/>
</dbReference>
<keyword evidence="11" id="KW-0325">Glycoprotein</keyword>
<feature type="transmembrane region" description="Helical" evidence="13">
    <location>
        <begin position="1013"/>
        <end position="1034"/>
    </location>
</feature>
<evidence type="ECO:0000256" key="1">
    <source>
        <dbReference type="ARBA" id="ARBA00004479"/>
    </source>
</evidence>
<feature type="domain" description="Integrin alpha third immunoglobulin-like" evidence="17">
    <location>
        <begin position="796"/>
        <end position="959"/>
    </location>
</feature>
<evidence type="ECO:0000313" key="18">
    <source>
        <dbReference type="Proteomes" id="UP000515158"/>
    </source>
</evidence>
<dbReference type="GO" id="GO:0005178">
    <property type="term" value="F:integrin binding"/>
    <property type="evidence" value="ECO:0007669"/>
    <property type="project" value="TreeGrafter"/>
</dbReference>
<evidence type="ECO:0000256" key="12">
    <source>
        <dbReference type="PROSITE-ProRule" id="PRU00803"/>
    </source>
</evidence>
<evidence type="ECO:0000256" key="13">
    <source>
        <dbReference type="RuleBase" id="RU003762"/>
    </source>
</evidence>
<evidence type="ECO:0000256" key="9">
    <source>
        <dbReference type="ARBA" id="ARBA00023136"/>
    </source>
</evidence>
<evidence type="ECO:0000256" key="10">
    <source>
        <dbReference type="ARBA" id="ARBA00023170"/>
    </source>
</evidence>
<dbReference type="GO" id="GO:0008305">
    <property type="term" value="C:integrin complex"/>
    <property type="evidence" value="ECO:0007669"/>
    <property type="project" value="InterPro"/>
</dbReference>
<evidence type="ECO:0000259" key="15">
    <source>
        <dbReference type="Pfam" id="PF08441"/>
    </source>
</evidence>
<dbReference type="GO" id="GO:0007157">
    <property type="term" value="P:heterophilic cell-cell adhesion via plasma membrane cell adhesion molecules"/>
    <property type="evidence" value="ECO:0007669"/>
    <property type="project" value="UniProtKB-ARBA"/>
</dbReference>
<dbReference type="GeneID" id="117648472"/>
<dbReference type="InterPro" id="IPR013649">
    <property type="entry name" value="Integrin_alpha_Ig-like_1"/>
</dbReference>
<name>A0A6P8Z305_THRPL</name>
<dbReference type="PROSITE" id="PS51470">
    <property type="entry name" value="FG_GAP"/>
    <property type="match status" value="4"/>
</dbReference>
<evidence type="ECO:0000256" key="4">
    <source>
        <dbReference type="ARBA" id="ARBA00022729"/>
    </source>
</evidence>